<proteinExistence type="predicted"/>
<evidence type="ECO:0000256" key="1">
    <source>
        <dbReference type="SAM" id="Phobius"/>
    </source>
</evidence>
<reference evidence="2" key="2">
    <citation type="submission" date="2015-06" db="UniProtKB">
        <authorList>
            <consortium name="EnsemblMetazoa"/>
        </authorList>
    </citation>
    <scope>IDENTIFICATION</scope>
</reference>
<keyword evidence="3" id="KW-1185">Reference proteome</keyword>
<dbReference type="AlphaFoldDB" id="T1KTU7"/>
<organism evidence="2 3">
    <name type="scientific">Tetranychus urticae</name>
    <name type="common">Two-spotted spider mite</name>
    <dbReference type="NCBI Taxonomy" id="32264"/>
    <lineage>
        <taxon>Eukaryota</taxon>
        <taxon>Metazoa</taxon>
        <taxon>Ecdysozoa</taxon>
        <taxon>Arthropoda</taxon>
        <taxon>Chelicerata</taxon>
        <taxon>Arachnida</taxon>
        <taxon>Acari</taxon>
        <taxon>Acariformes</taxon>
        <taxon>Trombidiformes</taxon>
        <taxon>Prostigmata</taxon>
        <taxon>Eleutherengona</taxon>
        <taxon>Raphignathae</taxon>
        <taxon>Tetranychoidea</taxon>
        <taxon>Tetranychidae</taxon>
        <taxon>Tetranychus</taxon>
    </lineage>
</organism>
<accession>T1KTU7</accession>
<keyword evidence="1" id="KW-0812">Transmembrane</keyword>
<dbReference type="HOGENOM" id="CLU_1398015_0_0_1"/>
<evidence type="ECO:0000313" key="3">
    <source>
        <dbReference type="Proteomes" id="UP000015104"/>
    </source>
</evidence>
<dbReference type="EMBL" id="CAEY01000546">
    <property type="status" value="NOT_ANNOTATED_CDS"/>
    <property type="molecule type" value="Genomic_DNA"/>
</dbReference>
<dbReference type="EnsemblMetazoa" id="tetur21g01070.1">
    <property type="protein sequence ID" value="tetur21g01070.1"/>
    <property type="gene ID" value="tetur21g01070"/>
</dbReference>
<name>T1KTU7_TETUR</name>
<dbReference type="Proteomes" id="UP000015104">
    <property type="component" value="Unassembled WGS sequence"/>
</dbReference>
<keyword evidence="1" id="KW-1133">Transmembrane helix</keyword>
<keyword evidence="1" id="KW-0472">Membrane</keyword>
<protein>
    <submittedName>
        <fullName evidence="2">Uncharacterized protein</fullName>
    </submittedName>
</protein>
<reference evidence="3" key="1">
    <citation type="submission" date="2011-08" db="EMBL/GenBank/DDBJ databases">
        <authorList>
            <person name="Rombauts S."/>
        </authorList>
    </citation>
    <scope>NUCLEOTIDE SEQUENCE</scope>
    <source>
        <strain evidence="3">London</strain>
    </source>
</reference>
<feature type="transmembrane region" description="Helical" evidence="1">
    <location>
        <begin position="32"/>
        <end position="52"/>
    </location>
</feature>
<feature type="transmembrane region" description="Helical" evidence="1">
    <location>
        <begin position="58"/>
        <end position="85"/>
    </location>
</feature>
<sequence>MSNNGFKSVLAFEQAVDRRLPTHYSSYHIGRLLLITGSVTLLSGLLLKFIFYEDRVGPIFIVTLIICGLGVALFLLGAALIILAARKSTQAQDEFAKQAGLNQPSNYQHNLSNGYSTNNNNISTDSNHNNINANNNNNNIGNGFANNVGNTTRVNIPLGRSISQTLDNNISNMINLQSATLPSTLERVDPNLPRH</sequence>
<evidence type="ECO:0000313" key="2">
    <source>
        <dbReference type="EnsemblMetazoa" id="tetur21g01070.1"/>
    </source>
</evidence>